<protein>
    <submittedName>
        <fullName evidence="4">Nitronate monooxygenase</fullName>
    </submittedName>
</protein>
<dbReference type="Gene3D" id="3.20.20.70">
    <property type="entry name" value="Aldolase class I"/>
    <property type="match status" value="1"/>
</dbReference>
<keyword evidence="1" id="KW-0285">Flavoprotein</keyword>
<dbReference type="SUPFAM" id="SSF51412">
    <property type="entry name" value="Inosine monophosphate dehydrogenase (IMPDH)"/>
    <property type="match status" value="1"/>
</dbReference>
<comment type="caution">
    <text evidence="4">The sequence shown here is derived from an EMBL/GenBank/DDBJ whole genome shotgun (WGS) entry which is preliminary data.</text>
</comment>
<keyword evidence="3" id="KW-0560">Oxidoreductase</keyword>
<evidence type="ECO:0000256" key="1">
    <source>
        <dbReference type="ARBA" id="ARBA00022630"/>
    </source>
</evidence>
<gene>
    <name evidence="4" type="ORF">C4532_04685</name>
</gene>
<dbReference type="Proteomes" id="UP000285961">
    <property type="component" value="Unassembled WGS sequence"/>
</dbReference>
<dbReference type="Pfam" id="PF03060">
    <property type="entry name" value="NMO"/>
    <property type="match status" value="1"/>
</dbReference>
<dbReference type="GO" id="GO:0018580">
    <property type="term" value="F:nitronate monooxygenase activity"/>
    <property type="evidence" value="ECO:0007669"/>
    <property type="project" value="InterPro"/>
</dbReference>
<evidence type="ECO:0000313" key="4">
    <source>
        <dbReference type="EMBL" id="RJP73301.1"/>
    </source>
</evidence>
<evidence type="ECO:0000313" key="5">
    <source>
        <dbReference type="Proteomes" id="UP000285961"/>
    </source>
</evidence>
<dbReference type="EMBL" id="QZKI01000029">
    <property type="protein sequence ID" value="RJP73301.1"/>
    <property type="molecule type" value="Genomic_DNA"/>
</dbReference>
<organism evidence="4 5">
    <name type="scientific">Candidatus Abyssobacteria bacterium SURF_17</name>
    <dbReference type="NCBI Taxonomy" id="2093361"/>
    <lineage>
        <taxon>Bacteria</taxon>
        <taxon>Pseudomonadati</taxon>
        <taxon>Candidatus Hydrogenedentota</taxon>
        <taxon>Candidatus Abyssobacteria</taxon>
    </lineage>
</organism>
<evidence type="ECO:0000256" key="2">
    <source>
        <dbReference type="ARBA" id="ARBA00022643"/>
    </source>
</evidence>
<dbReference type="InterPro" id="IPR004136">
    <property type="entry name" value="NMO"/>
</dbReference>
<keyword evidence="2" id="KW-0288">FMN</keyword>
<dbReference type="CDD" id="cd04730">
    <property type="entry name" value="NPD_like"/>
    <property type="match status" value="1"/>
</dbReference>
<name>A0A419F4Q2_9BACT</name>
<dbReference type="PANTHER" id="PTHR32332">
    <property type="entry name" value="2-NITROPROPANE DIOXYGENASE"/>
    <property type="match status" value="1"/>
</dbReference>
<keyword evidence="4" id="KW-0503">Monooxygenase</keyword>
<accession>A0A419F4Q2</accession>
<evidence type="ECO:0000256" key="3">
    <source>
        <dbReference type="ARBA" id="ARBA00023002"/>
    </source>
</evidence>
<proteinExistence type="predicted"/>
<dbReference type="PANTHER" id="PTHR32332:SF20">
    <property type="entry name" value="2-NITROPROPANE DIOXYGENASE-LIKE PROTEIN"/>
    <property type="match status" value="1"/>
</dbReference>
<reference evidence="4 5" key="1">
    <citation type="journal article" date="2017" name="ISME J.">
        <title>Energy and carbon metabolisms in a deep terrestrial subsurface fluid microbial community.</title>
        <authorList>
            <person name="Momper L."/>
            <person name="Jungbluth S.P."/>
            <person name="Lee M.D."/>
            <person name="Amend J.P."/>
        </authorList>
    </citation>
    <scope>NUCLEOTIDE SEQUENCE [LARGE SCALE GENOMIC DNA]</scope>
    <source>
        <strain evidence="4">SURF_17</strain>
    </source>
</reference>
<dbReference type="InterPro" id="IPR013785">
    <property type="entry name" value="Aldolase_TIM"/>
</dbReference>
<dbReference type="AlphaFoldDB" id="A0A419F4Q2"/>
<sequence length="319" mass="33653">MIRTKICEILGIDHPILLAGMGGVSFSALTAAVSKAGGMGVLGAAAMEPDFLRQEIRTIKSITNKPFGVDLLMPLPDMLEAQMEVIYDETIPVFVSGLGIPSEIIEEGHRRGMKVLCMIGKVAHALRAKEAGADVIVAQGTEAGGHTGKIGTLALVPQVVDATGLPVLAAGGIGDGRGLAAALTLGACGVVMGTRFIATPEARASDTYRKSLVDARDEDTFVTRCYTGKTLRAISNDYVLDWESHAQDLKKFPQQILVSMEAGVLSFITDGEIHDATRQCMPAGQVTGMIHEVKPAADIVTETVAQAERILKQYGAIVA</sequence>